<dbReference type="RefSeq" id="WP_218261287.1">
    <property type="nucleotide sequence ID" value="NZ_CP077717.1"/>
</dbReference>
<dbReference type="OrthoDB" id="312811at2157"/>
<organism evidence="8 9">
    <name type="scientific">Saccharolobus shibatae (strain ATCC 51178 / DSM 5389 / JCM 8931 / NBRC 15437 / B12)</name>
    <name type="common">Sulfolobus shibatae</name>
    <dbReference type="NCBI Taxonomy" id="523848"/>
    <lineage>
        <taxon>Archaea</taxon>
        <taxon>Thermoproteota</taxon>
        <taxon>Thermoprotei</taxon>
        <taxon>Sulfolobales</taxon>
        <taxon>Sulfolobaceae</taxon>
        <taxon>Saccharolobus</taxon>
    </lineage>
</organism>
<dbReference type="CDD" id="cd06261">
    <property type="entry name" value="TM_PBP2"/>
    <property type="match status" value="1"/>
</dbReference>
<sequence length="298" mass="32852">MSESSGIRFMLKALIRDKAGLLGLIIVSLFLLWSLIQGILEILSSYLRKQSLGYILLPHNPFQYNLQLAFHPPSSTFLLGTNAEGEDIFSRILYALPRDAFVAIVVVFSAIIIGGILGILAGYLGGIIDEILMRVTDAFLSLPALILVIAITVPLKATFFATILGLAIVWWPTYARFYRAQTLRIKNMDYISAAKLSGVSRISLFYRYIFLNSVDPILAYAALDFGNVILTYSTLAFLGIGITPPIPELGEMAANGVTGLPQYWWWALFPGLTILIIVIGFVLLGDRLQDVVAGRIVY</sequence>
<evidence type="ECO:0000256" key="2">
    <source>
        <dbReference type="ARBA" id="ARBA00022448"/>
    </source>
</evidence>
<keyword evidence="2 6" id="KW-0813">Transport</keyword>
<reference evidence="8" key="1">
    <citation type="journal article" date="2021" name="Environ. Microbiol.">
        <title>New insights into the diversity and evolution of the archaeal mobilome from three complete genomes of Saccharolobus shibatae.</title>
        <authorList>
            <person name="Medvedeva S."/>
            <person name="Brandt D."/>
            <person name="Cvirkaite-Krupovic V."/>
            <person name="Liu Y."/>
            <person name="Severinov K."/>
            <person name="Ishino S."/>
            <person name="Ishino Y."/>
            <person name="Prangishvili D."/>
            <person name="Kalinowski J."/>
            <person name="Krupovic M."/>
        </authorList>
    </citation>
    <scope>NUCLEOTIDE SEQUENCE</scope>
    <source>
        <strain evidence="8">B12</strain>
    </source>
</reference>
<dbReference type="PROSITE" id="PS50928">
    <property type="entry name" value="ABC_TM1"/>
    <property type="match status" value="1"/>
</dbReference>
<dbReference type="GO" id="GO:0005886">
    <property type="term" value="C:plasma membrane"/>
    <property type="evidence" value="ECO:0007669"/>
    <property type="project" value="UniProtKB-SubCell"/>
</dbReference>
<dbReference type="GO" id="GO:0055085">
    <property type="term" value="P:transmembrane transport"/>
    <property type="evidence" value="ECO:0007669"/>
    <property type="project" value="InterPro"/>
</dbReference>
<feature type="transmembrane region" description="Helical" evidence="6">
    <location>
        <begin position="217"/>
        <end position="243"/>
    </location>
</feature>
<evidence type="ECO:0000256" key="4">
    <source>
        <dbReference type="ARBA" id="ARBA00022989"/>
    </source>
</evidence>
<gene>
    <name evidence="8" type="ORF">J5U23_00877</name>
</gene>
<dbReference type="AlphaFoldDB" id="A0A8F5BMG6"/>
<proteinExistence type="inferred from homology"/>
<dbReference type="KEGG" id="sshi:J5U23_00877"/>
<feature type="domain" description="ABC transmembrane type-1" evidence="7">
    <location>
        <begin position="96"/>
        <end position="285"/>
    </location>
</feature>
<dbReference type="Proteomes" id="UP000694018">
    <property type="component" value="Chromosome"/>
</dbReference>
<keyword evidence="5 6" id="KW-0472">Membrane</keyword>
<name>A0A8F5BMG6_SACSH</name>
<evidence type="ECO:0000313" key="9">
    <source>
        <dbReference type="Proteomes" id="UP000694018"/>
    </source>
</evidence>
<feature type="transmembrane region" description="Helical" evidence="6">
    <location>
        <begin position="21"/>
        <end position="40"/>
    </location>
</feature>
<feature type="transmembrane region" description="Helical" evidence="6">
    <location>
        <begin position="100"/>
        <end position="124"/>
    </location>
</feature>
<dbReference type="EMBL" id="CP077717">
    <property type="protein sequence ID" value="QXJ28009.1"/>
    <property type="molecule type" value="Genomic_DNA"/>
</dbReference>
<keyword evidence="4 6" id="KW-1133">Transmembrane helix</keyword>
<comment type="similarity">
    <text evidence="6">Belongs to the binding-protein-dependent transport system permease family.</text>
</comment>
<evidence type="ECO:0000256" key="6">
    <source>
        <dbReference type="RuleBase" id="RU363032"/>
    </source>
</evidence>
<dbReference type="Pfam" id="PF00528">
    <property type="entry name" value="BPD_transp_1"/>
    <property type="match status" value="1"/>
</dbReference>
<dbReference type="GeneID" id="65562476"/>
<comment type="subcellular location">
    <subcellularLocation>
        <location evidence="1 6">Cell membrane</location>
        <topology evidence="1 6">Multi-pass membrane protein</topology>
    </subcellularLocation>
</comment>
<keyword evidence="3 6" id="KW-0812">Transmembrane</keyword>
<feature type="transmembrane region" description="Helical" evidence="6">
    <location>
        <begin position="159"/>
        <end position="178"/>
    </location>
</feature>
<dbReference type="InterPro" id="IPR050366">
    <property type="entry name" value="BP-dependent_transpt_permease"/>
</dbReference>
<evidence type="ECO:0000313" key="8">
    <source>
        <dbReference type="EMBL" id="QXJ28009.1"/>
    </source>
</evidence>
<evidence type="ECO:0000259" key="7">
    <source>
        <dbReference type="PROSITE" id="PS50928"/>
    </source>
</evidence>
<dbReference type="PANTHER" id="PTHR43386">
    <property type="entry name" value="OLIGOPEPTIDE TRANSPORT SYSTEM PERMEASE PROTEIN APPC"/>
    <property type="match status" value="1"/>
</dbReference>
<accession>A0A8F5BMG6</accession>
<dbReference type="PANTHER" id="PTHR43386:SF1">
    <property type="entry name" value="D,D-DIPEPTIDE TRANSPORT SYSTEM PERMEASE PROTEIN DDPC-RELATED"/>
    <property type="match status" value="1"/>
</dbReference>
<evidence type="ECO:0000256" key="3">
    <source>
        <dbReference type="ARBA" id="ARBA00022692"/>
    </source>
</evidence>
<dbReference type="InterPro" id="IPR000515">
    <property type="entry name" value="MetI-like"/>
</dbReference>
<protein>
    <submittedName>
        <fullName evidence="8">ABC transporter, permease protein 2 (Cluster 5, nickel/peptides/opines)</fullName>
    </submittedName>
</protein>
<feature type="transmembrane region" description="Helical" evidence="6">
    <location>
        <begin position="131"/>
        <end position="153"/>
    </location>
</feature>
<evidence type="ECO:0000256" key="5">
    <source>
        <dbReference type="ARBA" id="ARBA00023136"/>
    </source>
</evidence>
<feature type="transmembrane region" description="Helical" evidence="6">
    <location>
        <begin position="263"/>
        <end position="285"/>
    </location>
</feature>
<evidence type="ECO:0000256" key="1">
    <source>
        <dbReference type="ARBA" id="ARBA00004651"/>
    </source>
</evidence>